<evidence type="ECO:0000313" key="10">
    <source>
        <dbReference type="Proteomes" id="UP000190312"/>
    </source>
</evidence>
<dbReference type="GO" id="GO:0004029">
    <property type="term" value="F:aldehyde dehydrogenase (NAD+) activity"/>
    <property type="evidence" value="ECO:0007669"/>
    <property type="project" value="TreeGrafter"/>
</dbReference>
<evidence type="ECO:0000256" key="3">
    <source>
        <dbReference type="ARBA" id="ARBA00023002"/>
    </source>
</evidence>
<dbReference type="Proteomes" id="UP000190312">
    <property type="component" value="Unassembled WGS sequence"/>
</dbReference>
<dbReference type="CDD" id="cd07135">
    <property type="entry name" value="ALDH_F14-YMR110C"/>
    <property type="match status" value="1"/>
</dbReference>
<feature type="active site" evidence="5">
    <location>
        <position position="218"/>
    </location>
</feature>
<dbReference type="InterPro" id="IPR016163">
    <property type="entry name" value="Ald_DH_C"/>
</dbReference>
<dbReference type="InterPro" id="IPR016161">
    <property type="entry name" value="Ald_DH/histidinol_DH"/>
</dbReference>
<dbReference type="PANTHER" id="PTHR43570:SF16">
    <property type="entry name" value="ALDEHYDE DEHYDROGENASE TYPE III, ISOFORM Q"/>
    <property type="match status" value="1"/>
</dbReference>
<dbReference type="EMBL" id="MKZY01000005">
    <property type="protein sequence ID" value="OOO08604.1"/>
    <property type="molecule type" value="Genomic_DNA"/>
</dbReference>
<keyword evidence="2" id="KW-0125">Carotenoid biosynthesis</keyword>
<gene>
    <name evidence="8" type="ORF">Aory04_000562700</name>
    <name evidence="9" type="ORF">OAory_01099000</name>
</gene>
<dbReference type="InterPro" id="IPR012394">
    <property type="entry name" value="Aldehyde_DH_NAD(P)"/>
</dbReference>
<feature type="compositionally biased region" description="Basic and acidic residues" evidence="6">
    <location>
        <begin position="456"/>
        <end position="473"/>
    </location>
</feature>
<dbReference type="PIRSF" id="PIRSF036492">
    <property type="entry name" value="ALDH"/>
    <property type="match status" value="1"/>
</dbReference>
<dbReference type="EMBL" id="BSYA01000056">
    <property type="protein sequence ID" value="GMG29361.1"/>
    <property type="molecule type" value="Genomic_DNA"/>
</dbReference>
<organism evidence="9 10">
    <name type="scientific">Aspergillus oryzae</name>
    <name type="common">Yellow koji mold</name>
    <dbReference type="NCBI Taxonomy" id="5062"/>
    <lineage>
        <taxon>Eukaryota</taxon>
        <taxon>Fungi</taxon>
        <taxon>Dikarya</taxon>
        <taxon>Ascomycota</taxon>
        <taxon>Pezizomycotina</taxon>
        <taxon>Eurotiomycetes</taxon>
        <taxon>Eurotiomycetidae</taxon>
        <taxon>Eurotiales</taxon>
        <taxon>Aspergillaceae</taxon>
        <taxon>Aspergillus</taxon>
        <taxon>Aspergillus subgen. Circumdati</taxon>
    </lineage>
</organism>
<sequence length="487" mass="54168">MASFITDDEFRSLYQKLRAAFTDNRTRDVRWRKWQLKQLFWLLDENEDALVKAMADDLHRHAFESLSYDVSDVKNTILTMLKNVDTWSQGAPPPEAGLFFRYVGKAWIRKEPRGVVLIIGAWNYPLSTLLSVAAAAIAAGNSVILKPSEIARHTELLLSELVPTYLDSSAIALIRADPASMGTILEYKFDFIFYTGSTRVGRIIAEAAAKHITPTALELGGQAPAIVTKSADIEVTAKRLVAAKLTNLGQICVCVNHVYVDPEVHDSLVARLIYWTERFSKGDGLNGLARMVGERQYDRLHNLLEHTQGKKVFEGPHSRKEKLIFPTVVTDVKLDDSLLSEELFGPVLPVVKKTVPEVLDILRGCPYPLGLYIFSNDSTEIDTILNSTNSGGVTINDVAIHADVPSAPFGGVGDSGYGAYHGKWGFDTFSHNRTVVRVPAWIDRFVQWRYPPFDIKNRSETDAPRPRFKKGETLEDQGGSGMGCVVM</sequence>
<comment type="similarity">
    <text evidence="1 4">Belongs to the aldehyde dehydrogenase family.</text>
</comment>
<reference evidence="9 10" key="1">
    <citation type="submission" date="2016-10" db="EMBL/GenBank/DDBJ databases">
        <title>Genome sequencing of Aspergillus oryzae BCC7051.</title>
        <authorList>
            <person name="Thammarongtham C."/>
            <person name="Vorapreeda T."/>
            <person name="Nookaew I."/>
            <person name="Srisuk T."/>
            <person name="Land M."/>
            <person name="Jeennor S."/>
            <person name="Laoteng K."/>
        </authorList>
    </citation>
    <scope>NUCLEOTIDE SEQUENCE [LARGE SCALE GENOMIC DNA]</scope>
    <source>
        <strain evidence="9 10">BCC7051</strain>
    </source>
</reference>
<evidence type="ECO:0000256" key="1">
    <source>
        <dbReference type="ARBA" id="ARBA00009986"/>
    </source>
</evidence>
<dbReference type="AlphaFoldDB" id="A0A1S9DI85"/>
<evidence type="ECO:0000259" key="7">
    <source>
        <dbReference type="Pfam" id="PF00171"/>
    </source>
</evidence>
<reference evidence="8" key="2">
    <citation type="submission" date="2023-04" db="EMBL/GenBank/DDBJ databases">
        <title>Aspergillus oryzae NBRC 4228.</title>
        <authorList>
            <person name="Ichikawa N."/>
            <person name="Sato H."/>
            <person name="Tonouchi N."/>
        </authorList>
    </citation>
    <scope>NUCLEOTIDE SEQUENCE</scope>
    <source>
        <strain evidence="8">NBRC 4228</strain>
    </source>
</reference>
<keyword evidence="3 4" id="KW-0560">Oxidoreductase</keyword>
<evidence type="ECO:0000256" key="5">
    <source>
        <dbReference type="PIRSR" id="PIRSR036492-1"/>
    </source>
</evidence>
<feature type="active site" evidence="5">
    <location>
        <position position="252"/>
    </location>
</feature>
<name>A0A1S9DI85_ASPOZ</name>
<dbReference type="Pfam" id="PF00171">
    <property type="entry name" value="Aldedh"/>
    <property type="match status" value="1"/>
</dbReference>
<dbReference type="FunFam" id="3.40.605.10:FF:000004">
    <property type="entry name" value="Aldehyde dehydrogenase"/>
    <property type="match status" value="1"/>
</dbReference>
<feature type="region of interest" description="Disordered" evidence="6">
    <location>
        <begin position="456"/>
        <end position="487"/>
    </location>
</feature>
<proteinExistence type="inferred from homology"/>
<evidence type="ECO:0000256" key="2">
    <source>
        <dbReference type="ARBA" id="ARBA00022746"/>
    </source>
</evidence>
<dbReference type="PANTHER" id="PTHR43570">
    <property type="entry name" value="ALDEHYDE DEHYDROGENASE"/>
    <property type="match status" value="1"/>
</dbReference>
<dbReference type="InterPro" id="IPR016162">
    <property type="entry name" value="Ald_DH_N"/>
</dbReference>
<protein>
    <recommendedName>
        <fullName evidence="4">Aldehyde dehydrogenase</fullName>
    </recommendedName>
</protein>
<dbReference type="OrthoDB" id="440325at2759"/>
<feature type="compositionally biased region" description="Gly residues" evidence="6">
    <location>
        <begin position="478"/>
        <end position="487"/>
    </location>
</feature>
<evidence type="ECO:0000256" key="4">
    <source>
        <dbReference type="PIRNR" id="PIRNR036492"/>
    </source>
</evidence>
<dbReference type="InterPro" id="IPR015590">
    <property type="entry name" value="Aldehyde_DH_dom"/>
</dbReference>
<dbReference type="GO" id="GO:0005737">
    <property type="term" value="C:cytoplasm"/>
    <property type="evidence" value="ECO:0007669"/>
    <property type="project" value="TreeGrafter"/>
</dbReference>
<dbReference type="GO" id="GO:0006081">
    <property type="term" value="P:aldehyde metabolic process"/>
    <property type="evidence" value="ECO:0007669"/>
    <property type="project" value="InterPro"/>
</dbReference>
<dbReference type="eggNOG" id="KOG2456">
    <property type="taxonomic scope" value="Eukaryota"/>
</dbReference>
<dbReference type="SUPFAM" id="SSF53720">
    <property type="entry name" value="ALDH-like"/>
    <property type="match status" value="1"/>
</dbReference>
<dbReference type="Gene3D" id="3.40.309.10">
    <property type="entry name" value="Aldehyde Dehydrogenase, Chain A, domain 2"/>
    <property type="match status" value="1"/>
</dbReference>
<evidence type="ECO:0000313" key="8">
    <source>
        <dbReference type="EMBL" id="GMG29361.1"/>
    </source>
</evidence>
<accession>A0A1S9DI85</accession>
<dbReference type="VEuPathDB" id="FungiDB:AO090020000372"/>
<evidence type="ECO:0000313" key="9">
    <source>
        <dbReference type="EMBL" id="OOO08604.1"/>
    </source>
</evidence>
<feature type="domain" description="Aldehyde dehydrogenase" evidence="7">
    <location>
        <begin position="6"/>
        <end position="435"/>
    </location>
</feature>
<dbReference type="Gene3D" id="3.40.605.10">
    <property type="entry name" value="Aldehyde Dehydrogenase, Chain A, domain 1"/>
    <property type="match status" value="1"/>
</dbReference>
<dbReference type="GO" id="GO:0016117">
    <property type="term" value="P:carotenoid biosynthetic process"/>
    <property type="evidence" value="ECO:0007669"/>
    <property type="project" value="UniProtKB-KW"/>
</dbReference>
<evidence type="ECO:0000256" key="6">
    <source>
        <dbReference type="SAM" id="MobiDB-lite"/>
    </source>
</evidence>
<dbReference type="Proteomes" id="UP001165205">
    <property type="component" value="Unassembled WGS sequence"/>
</dbReference>
<comment type="caution">
    <text evidence="9">The sequence shown here is derived from an EMBL/GenBank/DDBJ whole genome shotgun (WGS) entry which is preliminary data.</text>
</comment>